<reference evidence="2 3" key="1">
    <citation type="submission" date="2018-11" db="EMBL/GenBank/DDBJ databases">
        <authorList>
            <person name="Criscuolo A."/>
        </authorList>
    </citation>
    <scope>NUCLEOTIDE SEQUENCE [LARGE SCALE GENOMIC DNA]</scope>
    <source>
        <strain evidence="2">ACIP111625</strain>
    </source>
</reference>
<keyword evidence="3" id="KW-1185">Reference proteome</keyword>
<sequence length="473" mass="50050">MTEHRPVIASGSHENRHVVIVGGGLSGAAVAWHLAKNTGESGPRITLIEPRAEPGRGLAYSTPDPDHRLNVPHVRMTLDISEPDHYARWLASGAAPQFPDDAVTETGAIFTPRAVFGAYVFAHLQPYLATGRITHLQSRARSASREGGVWRIRLEDGRPLTASDLVLAASHPAPGLPQELAALAGDAGLIADAYAPGALDGVGAAEEVVILGSGLTGADIVASLVRRGHQGRVRLLSRSGRRSQPHGPEQAEASADFTIDPAVTAAGLLRRIRAELAIAAADGLTWHPVFDRLRSQGPLIWAALPLNERRRLVRHLRGLWDIHRFRIAPQTHASLLAAEASGQVEAIAGRIIRAARAGDRLRFTLRLRRGGEADFAADRVILATGPAHGAVTKSNPFYADLARQGLIKADALSLGIAATAEGQAIDASDKVQPDLYIAGPLARAAVGELMGVPEVTAWAEKIAALLAKAPARV</sequence>
<dbReference type="InterPro" id="IPR038732">
    <property type="entry name" value="HpyO/CreE_NAD-binding"/>
</dbReference>
<dbReference type="AlphaFoldDB" id="A0A3P5WY61"/>
<dbReference type="OrthoDB" id="101972at2"/>
<evidence type="ECO:0000313" key="2">
    <source>
        <dbReference type="EMBL" id="VDC19882.1"/>
    </source>
</evidence>
<dbReference type="RefSeq" id="WP_124084711.1">
    <property type="nucleotide sequence ID" value="NZ_UXAW01000031.1"/>
</dbReference>
<feature type="domain" description="FAD-dependent urate hydroxylase HpyO/Asp monooxygenase CreE-like FAD/NAD(P)-binding" evidence="1">
    <location>
        <begin position="19"/>
        <end position="171"/>
    </location>
</feature>
<evidence type="ECO:0000259" key="1">
    <source>
        <dbReference type="Pfam" id="PF13454"/>
    </source>
</evidence>
<dbReference type="Pfam" id="PF13454">
    <property type="entry name" value="NAD_binding_9"/>
    <property type="match status" value="1"/>
</dbReference>
<keyword evidence="2" id="KW-0808">Transferase</keyword>
<organism evidence="2 3">
    <name type="scientific">Pseudogemmobacter humi</name>
    <dbReference type="NCBI Taxonomy" id="2483812"/>
    <lineage>
        <taxon>Bacteria</taxon>
        <taxon>Pseudomonadati</taxon>
        <taxon>Pseudomonadota</taxon>
        <taxon>Alphaproteobacteria</taxon>
        <taxon>Rhodobacterales</taxon>
        <taxon>Paracoccaceae</taxon>
        <taxon>Pseudogemmobacter</taxon>
    </lineage>
</organism>
<dbReference type="SUPFAM" id="SSF51905">
    <property type="entry name" value="FAD/NAD(P)-binding domain"/>
    <property type="match status" value="1"/>
</dbReference>
<keyword evidence="2" id="KW-0489">Methyltransferase</keyword>
<dbReference type="Gene3D" id="3.50.50.60">
    <property type="entry name" value="FAD/NAD(P)-binding domain"/>
    <property type="match status" value="2"/>
</dbReference>
<dbReference type="InterPro" id="IPR036188">
    <property type="entry name" value="FAD/NAD-bd_sf"/>
</dbReference>
<dbReference type="GO" id="GO:0032259">
    <property type="term" value="P:methylation"/>
    <property type="evidence" value="ECO:0007669"/>
    <property type="project" value="UniProtKB-KW"/>
</dbReference>
<evidence type="ECO:0000313" key="3">
    <source>
        <dbReference type="Proteomes" id="UP000277498"/>
    </source>
</evidence>
<dbReference type="PANTHER" id="PTHR40254:SF1">
    <property type="entry name" value="BLR0577 PROTEIN"/>
    <property type="match status" value="1"/>
</dbReference>
<dbReference type="EMBL" id="UXAW01000031">
    <property type="protein sequence ID" value="VDC19882.1"/>
    <property type="molecule type" value="Genomic_DNA"/>
</dbReference>
<name>A0A3P5WY61_9RHOB</name>
<dbReference type="GO" id="GO:0008168">
    <property type="term" value="F:methyltransferase activity"/>
    <property type="evidence" value="ECO:0007669"/>
    <property type="project" value="UniProtKB-KW"/>
</dbReference>
<protein>
    <submittedName>
        <fullName evidence="2">Bifunctional tRNA (Mnm(5)s(2)U34)-methyltransferase/FAD-dependent cmnm(5)s(2)U34 oxidoreductase</fullName>
    </submittedName>
</protein>
<dbReference type="Proteomes" id="UP000277498">
    <property type="component" value="Unassembled WGS sequence"/>
</dbReference>
<dbReference type="InterPro" id="IPR052189">
    <property type="entry name" value="L-asp_N-monooxygenase_NS-form"/>
</dbReference>
<accession>A0A3P5WY61</accession>
<proteinExistence type="predicted"/>
<dbReference type="PANTHER" id="PTHR40254">
    <property type="entry name" value="BLR0577 PROTEIN"/>
    <property type="match status" value="1"/>
</dbReference>
<gene>
    <name evidence="2" type="ORF">XINFAN_00271</name>
</gene>